<dbReference type="NCBIfam" id="TIGR00229">
    <property type="entry name" value="sensory_box"/>
    <property type="match status" value="1"/>
</dbReference>
<dbReference type="Pfam" id="PF08447">
    <property type="entry name" value="PAS_3"/>
    <property type="match status" value="2"/>
</dbReference>
<dbReference type="SUPFAM" id="SSF55785">
    <property type="entry name" value="PYP-like sensor domain (PAS domain)"/>
    <property type="match status" value="2"/>
</dbReference>
<gene>
    <name evidence="6" type="ORF">SAMN02787113_00751</name>
</gene>
<dbReference type="SMART" id="SM00283">
    <property type="entry name" value="MA"/>
    <property type="match status" value="1"/>
</dbReference>
<dbReference type="GO" id="GO:0007165">
    <property type="term" value="P:signal transduction"/>
    <property type="evidence" value="ECO:0007669"/>
    <property type="project" value="UniProtKB-KW"/>
</dbReference>
<accession>A0A1H9BAZ7</accession>
<dbReference type="Proteomes" id="UP000199410">
    <property type="component" value="Unassembled WGS sequence"/>
</dbReference>
<evidence type="ECO:0000259" key="5">
    <source>
        <dbReference type="PROSITE" id="PS50113"/>
    </source>
</evidence>
<dbReference type="InterPro" id="IPR004089">
    <property type="entry name" value="MCPsignal_dom"/>
</dbReference>
<sequence>MFLKKERNITIGDLIKLSEAQLQMAKQGQYDYEYTLASTNDEELKQLVHNLNQVNRLRKESEDQLQKKLGNVLESNEIGLWELQVLNGRLDDPNNVFTASTELKELLGFNSYAIKDSFQDFLKVITVAHRSDFKEMLEESLETQTRFNMEHLICCRDGQERWIQTTGIASHLENDQYQIIGLMMNIHDKKINLEKLQGYVTRYDLINKALVEAPWDMIVDQGDPLNPQNSFWWSEQFRRTLGFKDEHDFPNIMSSWSDRLHPEDKQLALDAFSAHLLDFSGRTPFQVDYRLQLKSGEYRWFHANGTTLRNSEGAPLRVAGTIRDITHEKMKEQNVQETMTRMEELSASINQMVDGINSITMQAQELANTQEKTTEAANDAKGVADETQIISHFIREIADQTNLLGLNAAIEAARAGEQGKGFGVVAEEVRKLAVNSAKATGNIESSLMQIKVSIDTIIDYMDKISELAQMQAALTEQLNASADEIGTMSQDLVEFSKQQ</sequence>
<feature type="domain" description="PAC" evidence="5">
    <location>
        <begin position="285"/>
        <end position="337"/>
    </location>
</feature>
<dbReference type="SMART" id="SM00086">
    <property type="entry name" value="PAC"/>
    <property type="match status" value="2"/>
</dbReference>
<dbReference type="PANTHER" id="PTHR32089:SF112">
    <property type="entry name" value="LYSOZYME-LIKE PROTEIN-RELATED"/>
    <property type="match status" value="1"/>
</dbReference>
<dbReference type="InterPro" id="IPR000700">
    <property type="entry name" value="PAS-assoc_C"/>
</dbReference>
<dbReference type="RefSeq" id="WP_089984344.1">
    <property type="nucleotide sequence ID" value="NZ_CP189820.1"/>
</dbReference>
<feature type="domain" description="Methyl-accepting transducer" evidence="4">
    <location>
        <begin position="333"/>
        <end position="499"/>
    </location>
</feature>
<name>A0A1H9BAZ7_9BACI</name>
<comment type="caution">
    <text evidence="6">The sequence shown here is derived from an EMBL/GenBank/DDBJ whole genome shotgun (WGS) entry which is preliminary data.</text>
</comment>
<dbReference type="GO" id="GO:0016020">
    <property type="term" value="C:membrane"/>
    <property type="evidence" value="ECO:0007669"/>
    <property type="project" value="InterPro"/>
</dbReference>
<keyword evidence="3" id="KW-0175">Coiled coil</keyword>
<evidence type="ECO:0000259" key="4">
    <source>
        <dbReference type="PROSITE" id="PS50111"/>
    </source>
</evidence>
<dbReference type="Pfam" id="PF00015">
    <property type="entry name" value="MCPsignal"/>
    <property type="match status" value="1"/>
</dbReference>
<dbReference type="InterPro" id="IPR000014">
    <property type="entry name" value="PAS"/>
</dbReference>
<evidence type="ECO:0000313" key="6">
    <source>
        <dbReference type="EMBL" id="SEP86200.1"/>
    </source>
</evidence>
<dbReference type="AlphaFoldDB" id="A0A1H9BAZ7"/>
<keyword evidence="1 2" id="KW-0807">Transducer</keyword>
<dbReference type="EMBL" id="FOEL01000002">
    <property type="protein sequence ID" value="SEP86200.1"/>
    <property type="molecule type" value="Genomic_DNA"/>
</dbReference>
<dbReference type="InterPro" id="IPR013655">
    <property type="entry name" value="PAS_fold_3"/>
</dbReference>
<proteinExistence type="predicted"/>
<feature type="coiled-coil region" evidence="3">
    <location>
        <begin position="44"/>
        <end position="71"/>
    </location>
</feature>
<evidence type="ECO:0000313" key="7">
    <source>
        <dbReference type="Proteomes" id="UP000199410"/>
    </source>
</evidence>
<dbReference type="PROSITE" id="PS50113">
    <property type="entry name" value="PAC"/>
    <property type="match status" value="1"/>
</dbReference>
<protein>
    <submittedName>
        <fullName evidence="6">Methyl-accepting chemotaxis sensory transducer with Pas/Pac sensor</fullName>
    </submittedName>
</protein>
<dbReference type="PANTHER" id="PTHR32089">
    <property type="entry name" value="METHYL-ACCEPTING CHEMOTAXIS PROTEIN MCPB"/>
    <property type="match status" value="1"/>
</dbReference>
<dbReference type="InterPro" id="IPR001610">
    <property type="entry name" value="PAC"/>
</dbReference>
<evidence type="ECO:0000256" key="3">
    <source>
        <dbReference type="SAM" id="Coils"/>
    </source>
</evidence>
<dbReference type="Gene3D" id="1.10.287.950">
    <property type="entry name" value="Methyl-accepting chemotaxis protein"/>
    <property type="match status" value="1"/>
</dbReference>
<reference evidence="6 7" key="1">
    <citation type="submission" date="2016-10" db="EMBL/GenBank/DDBJ databases">
        <authorList>
            <person name="Varghese N."/>
            <person name="Submissions S."/>
        </authorList>
    </citation>
    <scope>NUCLEOTIDE SEQUENCE [LARGE SCALE GENOMIC DNA]</scope>
    <source>
        <strain evidence="6 7">TC-13</strain>
    </source>
</reference>
<dbReference type="PROSITE" id="PS50111">
    <property type="entry name" value="CHEMOTAXIS_TRANSDUC_2"/>
    <property type="match status" value="1"/>
</dbReference>
<evidence type="ECO:0000256" key="1">
    <source>
        <dbReference type="ARBA" id="ARBA00023224"/>
    </source>
</evidence>
<dbReference type="Gene3D" id="3.30.450.20">
    <property type="entry name" value="PAS domain"/>
    <property type="match status" value="2"/>
</dbReference>
<dbReference type="CDD" id="cd00130">
    <property type="entry name" value="PAS"/>
    <property type="match status" value="1"/>
</dbReference>
<evidence type="ECO:0000256" key="2">
    <source>
        <dbReference type="PROSITE-ProRule" id="PRU00284"/>
    </source>
</evidence>
<dbReference type="SUPFAM" id="SSF58104">
    <property type="entry name" value="Methyl-accepting chemotaxis protein (MCP) signaling domain"/>
    <property type="match status" value="1"/>
</dbReference>
<dbReference type="InterPro" id="IPR035965">
    <property type="entry name" value="PAS-like_dom_sf"/>
</dbReference>
<organism evidence="6 7">
    <name type="scientific">Lysinibacillus fusiformis</name>
    <dbReference type="NCBI Taxonomy" id="28031"/>
    <lineage>
        <taxon>Bacteria</taxon>
        <taxon>Bacillati</taxon>
        <taxon>Bacillota</taxon>
        <taxon>Bacilli</taxon>
        <taxon>Bacillales</taxon>
        <taxon>Bacillaceae</taxon>
        <taxon>Lysinibacillus</taxon>
    </lineage>
</organism>